<gene>
    <name evidence="7" type="ORF">TCLT_LOCUS7958</name>
</gene>
<dbReference type="AlphaFoldDB" id="A0A0N5D4R2"/>
<dbReference type="SUPFAM" id="SSF50494">
    <property type="entry name" value="Trypsin-like serine proteases"/>
    <property type="match status" value="1"/>
</dbReference>
<organism evidence="9">
    <name type="scientific">Thelazia callipaeda</name>
    <name type="common">Oriental eyeworm</name>
    <name type="synonym">Parasitic nematode</name>
    <dbReference type="NCBI Taxonomy" id="103827"/>
    <lineage>
        <taxon>Eukaryota</taxon>
        <taxon>Metazoa</taxon>
        <taxon>Ecdysozoa</taxon>
        <taxon>Nematoda</taxon>
        <taxon>Chromadorea</taxon>
        <taxon>Rhabditida</taxon>
        <taxon>Spirurina</taxon>
        <taxon>Spiruromorpha</taxon>
        <taxon>Thelazioidea</taxon>
        <taxon>Thelaziidae</taxon>
        <taxon>Thelazia</taxon>
    </lineage>
</organism>
<dbReference type="PANTHER" id="PTHR24252">
    <property type="entry name" value="ACROSIN-RELATED"/>
    <property type="match status" value="1"/>
</dbReference>
<keyword evidence="1 5" id="KW-0645">Protease</keyword>
<dbReference type="GO" id="GO:0004252">
    <property type="term" value="F:serine-type endopeptidase activity"/>
    <property type="evidence" value="ECO:0007669"/>
    <property type="project" value="InterPro"/>
</dbReference>
<dbReference type="OrthoDB" id="5912168at2759"/>
<sequence>MQSSARIDEYSKRRVVGGNESEPHVWPWTAQLIYTETKIHRCGAAILANDIVITAAHCFSRSRNPNRYEVLIGGHELGSGESYTIRNISIHPLFNILMSSSFDVALHKIKFDENVRPVCLPTLEPSVRDDCIVTGWGYQEESGRFSPKLREIRVPIIPVAICNSMIHYLGRVDPLSMLCAGSGGADACQGDSGGPLMCYSNVRQRWELQGVVSWGHGCGRNNSPGVYSKISAVAAWITSQMNILKLNDNDVL</sequence>
<evidence type="ECO:0000259" key="6">
    <source>
        <dbReference type="PROSITE" id="PS50240"/>
    </source>
</evidence>
<dbReference type="InterPro" id="IPR009003">
    <property type="entry name" value="Peptidase_S1_PA"/>
</dbReference>
<dbReference type="InterPro" id="IPR001314">
    <property type="entry name" value="Peptidase_S1A"/>
</dbReference>
<accession>A0A0N5D4R2</accession>
<dbReference type="InterPro" id="IPR043504">
    <property type="entry name" value="Peptidase_S1_PA_chymotrypsin"/>
</dbReference>
<keyword evidence="4" id="KW-1015">Disulfide bond</keyword>
<dbReference type="InterPro" id="IPR033116">
    <property type="entry name" value="TRYPSIN_SER"/>
</dbReference>
<evidence type="ECO:0000313" key="8">
    <source>
        <dbReference type="Proteomes" id="UP000276776"/>
    </source>
</evidence>
<evidence type="ECO:0000256" key="2">
    <source>
        <dbReference type="ARBA" id="ARBA00022801"/>
    </source>
</evidence>
<proteinExistence type="predicted"/>
<dbReference type="Pfam" id="PF00089">
    <property type="entry name" value="Trypsin"/>
    <property type="match status" value="1"/>
</dbReference>
<feature type="domain" description="Peptidase S1" evidence="6">
    <location>
        <begin position="15"/>
        <end position="242"/>
    </location>
</feature>
<reference evidence="7 8" key="2">
    <citation type="submission" date="2018-11" db="EMBL/GenBank/DDBJ databases">
        <authorList>
            <consortium name="Pathogen Informatics"/>
        </authorList>
    </citation>
    <scope>NUCLEOTIDE SEQUENCE [LARGE SCALE GENOMIC DNA]</scope>
</reference>
<evidence type="ECO:0000256" key="3">
    <source>
        <dbReference type="ARBA" id="ARBA00022825"/>
    </source>
</evidence>
<dbReference type="Gene3D" id="2.40.10.10">
    <property type="entry name" value="Trypsin-like serine proteases"/>
    <property type="match status" value="1"/>
</dbReference>
<dbReference type="OMA" id="MYRVHVG"/>
<dbReference type="PROSITE" id="PS00134">
    <property type="entry name" value="TRYPSIN_HIS"/>
    <property type="match status" value="1"/>
</dbReference>
<dbReference type="InterPro" id="IPR001254">
    <property type="entry name" value="Trypsin_dom"/>
</dbReference>
<dbReference type="EMBL" id="UYYF01004564">
    <property type="protein sequence ID" value="VDN05469.1"/>
    <property type="molecule type" value="Genomic_DNA"/>
</dbReference>
<dbReference type="PANTHER" id="PTHR24252:SF18">
    <property type="entry name" value="OVOCHYMASE 1"/>
    <property type="match status" value="1"/>
</dbReference>
<dbReference type="WBParaSite" id="TCLT_0000796901-mRNA-1">
    <property type="protein sequence ID" value="TCLT_0000796901-mRNA-1"/>
    <property type="gene ID" value="TCLT_0000796901"/>
</dbReference>
<dbReference type="Proteomes" id="UP000276776">
    <property type="component" value="Unassembled WGS sequence"/>
</dbReference>
<dbReference type="STRING" id="103827.A0A0N5D4R2"/>
<dbReference type="InterPro" id="IPR018114">
    <property type="entry name" value="TRYPSIN_HIS"/>
</dbReference>
<name>A0A0N5D4R2_THECL</name>
<evidence type="ECO:0000256" key="4">
    <source>
        <dbReference type="ARBA" id="ARBA00023157"/>
    </source>
</evidence>
<protein>
    <submittedName>
        <fullName evidence="9">Peptidase S1 domain-containing protein</fullName>
    </submittedName>
</protein>
<dbReference type="SMART" id="SM00020">
    <property type="entry name" value="Tryp_SPc"/>
    <property type="match status" value="1"/>
</dbReference>
<evidence type="ECO:0000256" key="1">
    <source>
        <dbReference type="ARBA" id="ARBA00022670"/>
    </source>
</evidence>
<evidence type="ECO:0000313" key="9">
    <source>
        <dbReference type="WBParaSite" id="TCLT_0000796901-mRNA-1"/>
    </source>
</evidence>
<keyword evidence="8" id="KW-1185">Reference proteome</keyword>
<evidence type="ECO:0000313" key="7">
    <source>
        <dbReference type="EMBL" id="VDN05469.1"/>
    </source>
</evidence>
<keyword evidence="2 5" id="KW-0378">Hydrolase</keyword>
<dbReference type="PROSITE" id="PS50240">
    <property type="entry name" value="TRYPSIN_DOM"/>
    <property type="match status" value="1"/>
</dbReference>
<evidence type="ECO:0000256" key="5">
    <source>
        <dbReference type="RuleBase" id="RU363034"/>
    </source>
</evidence>
<dbReference type="CDD" id="cd00190">
    <property type="entry name" value="Tryp_SPc"/>
    <property type="match status" value="1"/>
</dbReference>
<dbReference type="PRINTS" id="PR00722">
    <property type="entry name" value="CHYMOTRYPSIN"/>
</dbReference>
<reference evidence="9" key="1">
    <citation type="submission" date="2017-02" db="UniProtKB">
        <authorList>
            <consortium name="WormBaseParasite"/>
        </authorList>
    </citation>
    <scope>IDENTIFICATION</scope>
</reference>
<dbReference type="FunFam" id="2.40.10.10:FF:000003">
    <property type="entry name" value="Transmembrane serine protease 3"/>
    <property type="match status" value="1"/>
</dbReference>
<dbReference type="GO" id="GO:0006508">
    <property type="term" value="P:proteolysis"/>
    <property type="evidence" value="ECO:0007669"/>
    <property type="project" value="UniProtKB-KW"/>
</dbReference>
<dbReference type="PROSITE" id="PS00135">
    <property type="entry name" value="TRYPSIN_SER"/>
    <property type="match status" value="1"/>
</dbReference>
<keyword evidence="3 5" id="KW-0720">Serine protease</keyword>